<dbReference type="eggNOG" id="COG0426">
    <property type="taxonomic scope" value="Bacteria"/>
</dbReference>
<dbReference type="SMART" id="SM00849">
    <property type="entry name" value="Lactamase_B"/>
    <property type="match status" value="1"/>
</dbReference>
<evidence type="ECO:0000259" key="5">
    <source>
        <dbReference type="PROSITE" id="PS50902"/>
    </source>
</evidence>
<dbReference type="Gene3D" id="3.60.15.10">
    <property type="entry name" value="Ribonuclease Z/Hydroxyacylglutathione hydrolase-like"/>
    <property type="match status" value="1"/>
</dbReference>
<keyword evidence="3" id="KW-0813">Transport</keyword>
<dbReference type="InterPro" id="IPR001279">
    <property type="entry name" value="Metallo-B-lactamas"/>
</dbReference>
<comment type="cofactor">
    <cofactor evidence="1">
        <name>Fe cation</name>
        <dbReference type="ChEBI" id="CHEBI:24875"/>
    </cofactor>
</comment>
<dbReference type="CDD" id="cd07709">
    <property type="entry name" value="flavodiiron_proteins_MBL-fold"/>
    <property type="match status" value="1"/>
</dbReference>
<evidence type="ECO:0000313" key="6">
    <source>
        <dbReference type="EMBL" id="KGF46503.1"/>
    </source>
</evidence>
<proteinExistence type="inferred from homology"/>
<dbReference type="PROSITE" id="PS50902">
    <property type="entry name" value="FLAVODOXIN_LIKE"/>
    <property type="match status" value="1"/>
</dbReference>
<keyword evidence="7" id="KW-1185">Reference proteome</keyword>
<dbReference type="InterPro" id="IPR045761">
    <property type="entry name" value="ODP_dom"/>
</dbReference>
<dbReference type="GO" id="GO:0046872">
    <property type="term" value="F:metal ion binding"/>
    <property type="evidence" value="ECO:0007669"/>
    <property type="project" value="InterPro"/>
</dbReference>
<evidence type="ECO:0000256" key="2">
    <source>
        <dbReference type="ARBA" id="ARBA00007121"/>
    </source>
</evidence>
<dbReference type="GO" id="GO:0010181">
    <property type="term" value="F:FMN binding"/>
    <property type="evidence" value="ECO:0007669"/>
    <property type="project" value="InterPro"/>
</dbReference>
<organism evidence="6 7">
    <name type="scientific">Veillonella montpellierensis DNF00314</name>
    <dbReference type="NCBI Taxonomy" id="1401067"/>
    <lineage>
        <taxon>Bacteria</taxon>
        <taxon>Bacillati</taxon>
        <taxon>Bacillota</taxon>
        <taxon>Negativicutes</taxon>
        <taxon>Veillonellales</taxon>
        <taxon>Veillonellaceae</taxon>
        <taxon>Veillonella</taxon>
    </lineage>
</organism>
<dbReference type="GO" id="GO:0009055">
    <property type="term" value="F:electron transfer activity"/>
    <property type="evidence" value="ECO:0007669"/>
    <property type="project" value="InterPro"/>
</dbReference>
<dbReference type="SUPFAM" id="SSF56281">
    <property type="entry name" value="Metallo-hydrolase/oxidoreductase"/>
    <property type="match status" value="1"/>
</dbReference>
<dbReference type="Pfam" id="PF00258">
    <property type="entry name" value="Flavodoxin_1"/>
    <property type="match status" value="1"/>
</dbReference>
<dbReference type="InterPro" id="IPR016440">
    <property type="entry name" value="Rubredoxin-O_OxRdtase"/>
</dbReference>
<dbReference type="Pfam" id="PF19583">
    <property type="entry name" value="ODP"/>
    <property type="match status" value="1"/>
</dbReference>
<dbReference type="InterPro" id="IPR008254">
    <property type="entry name" value="Flavodoxin/NO_synth"/>
</dbReference>
<feature type="domain" description="Flavodoxin-like" evidence="5">
    <location>
        <begin position="258"/>
        <end position="399"/>
    </location>
</feature>
<dbReference type="Gene3D" id="3.40.50.360">
    <property type="match status" value="1"/>
</dbReference>
<evidence type="ECO:0000256" key="3">
    <source>
        <dbReference type="ARBA" id="ARBA00022448"/>
    </source>
</evidence>
<keyword evidence="4" id="KW-0249">Electron transport</keyword>
<dbReference type="AlphaFoldDB" id="A0A096AH82"/>
<dbReference type="SUPFAM" id="SSF52218">
    <property type="entry name" value="Flavoproteins"/>
    <property type="match status" value="1"/>
</dbReference>
<dbReference type="PIRSF" id="PIRSF005243">
    <property type="entry name" value="ROO"/>
    <property type="match status" value="1"/>
</dbReference>
<gene>
    <name evidence="6" type="ORF">HMPREF0872_07990</name>
</gene>
<sequence>MHCAQKISDNIFWIGSNDWTTPRFENLFPIPHGVSYNSYFIDDEKTCVIDTVDKMIRDEFLNNVHHLLNGRQLDYIVINHMEPDHCAVLLDLVKEYPHVTLVGNATTFKMFEQFYGTPCPDNYHLVKEGDVLDLGTHKLTTYTMPMVHWPEVTATYESTTGTLFSADAFGTFGTVNGNIFADQVDYSLSYEDEARRYYVNIVGKYGPQVQNALRKLSKLPINMIAPLHGPLYRTPETINYIIEKYQYWSTYSAEKQGVVIAFASMYGHTADMAQQLAKLLSSRGITDIKMYDVSKTHASYIISDAWKYSHLVCLSPTYNLGLYLAMDAFLHELAALNFSNHKVSIVGNHTWASAAMKRMTALFTDTFKNMEIVGEPLDIKSALHEAQLPAFEELADTIATSIRETEIKTF</sequence>
<dbReference type="InterPro" id="IPR051285">
    <property type="entry name" value="NADH_oxidoreductase_modular"/>
</dbReference>
<comment type="similarity">
    <text evidence="2">In the N-terminal section; belongs to the zinc metallo-hydrolase group 3 family.</text>
</comment>
<name>A0A096AH82_9FIRM</name>
<dbReference type="EMBL" id="JRNT01000037">
    <property type="protein sequence ID" value="KGF46503.1"/>
    <property type="molecule type" value="Genomic_DNA"/>
</dbReference>
<reference evidence="6 7" key="1">
    <citation type="submission" date="2014-07" db="EMBL/GenBank/DDBJ databases">
        <authorList>
            <person name="McCorrison J."/>
            <person name="Sanka R."/>
            <person name="Torralba M."/>
            <person name="Gillis M."/>
            <person name="Haft D.H."/>
            <person name="Methe B."/>
            <person name="Sutton G."/>
            <person name="Nelson K.E."/>
        </authorList>
    </citation>
    <scope>NUCLEOTIDE SEQUENCE [LARGE SCALE GENOMIC DNA]</scope>
    <source>
        <strain evidence="6 7">DNF00314</strain>
    </source>
</reference>
<evidence type="ECO:0000256" key="4">
    <source>
        <dbReference type="ARBA" id="ARBA00022982"/>
    </source>
</evidence>
<dbReference type="GO" id="GO:0016651">
    <property type="term" value="F:oxidoreductase activity, acting on NAD(P)H"/>
    <property type="evidence" value="ECO:0007669"/>
    <property type="project" value="UniProtKB-ARBA"/>
</dbReference>
<protein>
    <submittedName>
        <fullName evidence="6">Flavodoxin</fullName>
    </submittedName>
</protein>
<dbReference type="PANTHER" id="PTHR32145">
    <property type="entry name" value="DIFLAVIN FLAVOPROTEIN A 2-RELATED"/>
    <property type="match status" value="1"/>
</dbReference>
<dbReference type="Proteomes" id="UP000029628">
    <property type="component" value="Unassembled WGS sequence"/>
</dbReference>
<accession>A0A096AH82</accession>
<comment type="caution">
    <text evidence="6">The sequence shown here is derived from an EMBL/GenBank/DDBJ whole genome shotgun (WGS) entry which is preliminary data.</text>
</comment>
<dbReference type="InterPro" id="IPR029039">
    <property type="entry name" value="Flavoprotein-like_sf"/>
</dbReference>
<evidence type="ECO:0000256" key="1">
    <source>
        <dbReference type="ARBA" id="ARBA00001962"/>
    </source>
</evidence>
<evidence type="ECO:0000313" key="7">
    <source>
        <dbReference type="Proteomes" id="UP000029628"/>
    </source>
</evidence>
<dbReference type="RefSeq" id="WP_038153125.1">
    <property type="nucleotide sequence ID" value="NZ_JRNT01000037.1"/>
</dbReference>
<dbReference type="PANTHER" id="PTHR32145:SF20">
    <property type="entry name" value="FLAVOPROTEIN"/>
    <property type="match status" value="1"/>
</dbReference>
<dbReference type="InterPro" id="IPR036866">
    <property type="entry name" value="RibonucZ/Hydroxyglut_hydro"/>
</dbReference>